<reference evidence="1" key="1">
    <citation type="submission" date="2018-02" db="EMBL/GenBank/DDBJ databases">
        <title>Rhizophora mucronata_Transcriptome.</title>
        <authorList>
            <person name="Meera S.P."/>
            <person name="Sreeshan A."/>
            <person name="Augustine A."/>
        </authorList>
    </citation>
    <scope>NUCLEOTIDE SEQUENCE</scope>
    <source>
        <tissue evidence="1">Leaf</tissue>
    </source>
</reference>
<sequence>MNTWKHYITEKRVSFTLGFSFSPPPGKQIF</sequence>
<organism evidence="1">
    <name type="scientific">Rhizophora mucronata</name>
    <name type="common">Asiatic mangrove</name>
    <dbReference type="NCBI Taxonomy" id="61149"/>
    <lineage>
        <taxon>Eukaryota</taxon>
        <taxon>Viridiplantae</taxon>
        <taxon>Streptophyta</taxon>
        <taxon>Embryophyta</taxon>
        <taxon>Tracheophyta</taxon>
        <taxon>Spermatophyta</taxon>
        <taxon>Magnoliopsida</taxon>
        <taxon>eudicotyledons</taxon>
        <taxon>Gunneridae</taxon>
        <taxon>Pentapetalae</taxon>
        <taxon>rosids</taxon>
        <taxon>fabids</taxon>
        <taxon>Malpighiales</taxon>
        <taxon>Rhizophoraceae</taxon>
        <taxon>Rhizophora</taxon>
    </lineage>
</organism>
<proteinExistence type="predicted"/>
<evidence type="ECO:0000313" key="1">
    <source>
        <dbReference type="EMBL" id="MBX38084.1"/>
    </source>
</evidence>
<dbReference type="AlphaFoldDB" id="A0A2P2N6E8"/>
<protein>
    <submittedName>
        <fullName evidence="1">Uncharacterized protein</fullName>
    </submittedName>
</protein>
<dbReference type="EMBL" id="GGEC01057600">
    <property type="protein sequence ID" value="MBX38084.1"/>
    <property type="molecule type" value="Transcribed_RNA"/>
</dbReference>
<name>A0A2P2N6E8_RHIMU</name>
<accession>A0A2P2N6E8</accession>